<organism evidence="3 4">
    <name type="scientific">Aerophobetes bacterium</name>
    <dbReference type="NCBI Taxonomy" id="2030807"/>
    <lineage>
        <taxon>Bacteria</taxon>
        <taxon>Candidatus Aerophobota</taxon>
    </lineage>
</organism>
<feature type="region of interest" description="Disordered" evidence="2">
    <location>
        <begin position="1"/>
        <end position="33"/>
    </location>
</feature>
<dbReference type="AlphaFoldDB" id="A0A2A4X945"/>
<name>A0A2A4X945_UNCAE</name>
<protein>
    <submittedName>
        <fullName evidence="3">Uncharacterized protein</fullName>
    </submittedName>
</protein>
<evidence type="ECO:0000256" key="1">
    <source>
        <dbReference type="SAM" id="Coils"/>
    </source>
</evidence>
<dbReference type="Proteomes" id="UP000218775">
    <property type="component" value="Unassembled WGS sequence"/>
</dbReference>
<accession>A0A2A4X945</accession>
<feature type="coiled-coil region" evidence="1">
    <location>
        <begin position="124"/>
        <end position="178"/>
    </location>
</feature>
<dbReference type="EMBL" id="NVUK01000002">
    <property type="protein sequence ID" value="PCI78649.1"/>
    <property type="molecule type" value="Genomic_DNA"/>
</dbReference>
<evidence type="ECO:0000313" key="3">
    <source>
        <dbReference type="EMBL" id="PCI78649.1"/>
    </source>
</evidence>
<comment type="caution">
    <text evidence="3">The sequence shown here is derived from an EMBL/GenBank/DDBJ whole genome shotgun (WGS) entry which is preliminary data.</text>
</comment>
<evidence type="ECO:0000256" key="2">
    <source>
        <dbReference type="SAM" id="MobiDB-lite"/>
    </source>
</evidence>
<proteinExistence type="predicted"/>
<reference evidence="4" key="1">
    <citation type="submission" date="2017-08" db="EMBL/GenBank/DDBJ databases">
        <title>A dynamic microbial community with high functional redundancy inhabits the cold, oxic subseafloor aquifer.</title>
        <authorList>
            <person name="Tully B.J."/>
            <person name="Wheat C.G."/>
            <person name="Glazer B.T."/>
            <person name="Huber J.A."/>
        </authorList>
    </citation>
    <scope>NUCLEOTIDE SEQUENCE [LARGE SCALE GENOMIC DNA]</scope>
</reference>
<gene>
    <name evidence="3" type="ORF">COB21_00265</name>
</gene>
<keyword evidence="1" id="KW-0175">Coiled coil</keyword>
<sequence length="202" mass="22770">MSVDTTRAQAANNQAYASEEKGGRLSPTEAKVSEVAQQKDVMAIMRANKLSTDSTYTYPDAIEDIGDEMAAFSRELKNNPLEEQLKGASSFTPAKKAERLVKLETQIEQLNTLLEQFPESSSGREALNEHIAIFKQEFEALNTQPTQTQIIEDCQDLKSQLTQRKQELQNVLQDWLSTPDKHTTEDKVNRCLQINQSLLHSK</sequence>
<evidence type="ECO:0000313" key="4">
    <source>
        <dbReference type="Proteomes" id="UP000218775"/>
    </source>
</evidence>
<feature type="compositionally biased region" description="Polar residues" evidence="2">
    <location>
        <begin position="1"/>
        <end position="16"/>
    </location>
</feature>